<dbReference type="SUPFAM" id="SSF53448">
    <property type="entry name" value="Nucleotide-diphospho-sugar transferases"/>
    <property type="match status" value="1"/>
</dbReference>
<reference evidence="2 3" key="1">
    <citation type="submission" date="2019-08" db="EMBL/GenBank/DDBJ databases">
        <authorList>
            <person name="Khan S.A."/>
            <person name="Jeon C.O."/>
            <person name="Jeong S.E."/>
        </authorList>
    </citation>
    <scope>NUCLEOTIDE SEQUENCE [LARGE SCALE GENOMIC DNA]</scope>
    <source>
        <strain evidence="3">IMCC1728</strain>
    </source>
</reference>
<proteinExistence type="predicted"/>
<dbReference type="GO" id="GO:0016740">
    <property type="term" value="F:transferase activity"/>
    <property type="evidence" value="ECO:0007669"/>
    <property type="project" value="UniProtKB-KW"/>
</dbReference>
<evidence type="ECO:0000259" key="1">
    <source>
        <dbReference type="Pfam" id="PF00535"/>
    </source>
</evidence>
<comment type="caution">
    <text evidence="2">The sequence shown here is derived from an EMBL/GenBank/DDBJ whole genome shotgun (WGS) entry which is preliminary data.</text>
</comment>
<sequence length="221" mass="23887">MRLHRLRPKLHAAIAGRLHPCPCIPTPDCRRPPRGATEPSWAHASGWAQLSGSRQTVSCVLPCRDKARTLAMLLPILSDTLTECGYPWEVIVVDCGSVDGTDSLMSSWGELPGFRHLPMDGSARLESAFEAGILAARGDAVILLDPALPHSPELIPAMLQQWNPMRGWFTRPALAAAAARCAGGTTPAAHETARPDMHLPPECMALSLLDRRLVDWLAQAG</sequence>
<keyword evidence="2" id="KW-0808">Transferase</keyword>
<dbReference type="EMBL" id="VOPW01000001">
    <property type="protein sequence ID" value="TXC65220.1"/>
    <property type="molecule type" value="Genomic_DNA"/>
</dbReference>
<dbReference type="Proteomes" id="UP000321832">
    <property type="component" value="Unassembled WGS sequence"/>
</dbReference>
<organism evidence="2 3">
    <name type="scientific">Piscinibacter aquaticus</name>
    <dbReference type="NCBI Taxonomy" id="392597"/>
    <lineage>
        <taxon>Bacteria</taxon>
        <taxon>Pseudomonadati</taxon>
        <taxon>Pseudomonadota</taxon>
        <taxon>Betaproteobacteria</taxon>
        <taxon>Burkholderiales</taxon>
        <taxon>Sphaerotilaceae</taxon>
        <taxon>Piscinibacter</taxon>
    </lineage>
</organism>
<dbReference type="PANTHER" id="PTHR48090">
    <property type="entry name" value="UNDECAPRENYL-PHOSPHATE 4-DEOXY-4-FORMAMIDO-L-ARABINOSE TRANSFERASE-RELATED"/>
    <property type="match status" value="1"/>
</dbReference>
<evidence type="ECO:0000313" key="2">
    <source>
        <dbReference type="EMBL" id="TXC65220.1"/>
    </source>
</evidence>
<gene>
    <name evidence="2" type="ORF">FSC37_00960</name>
</gene>
<protein>
    <submittedName>
        <fullName evidence="2">Glycosyltransferase</fullName>
    </submittedName>
</protein>
<evidence type="ECO:0000313" key="3">
    <source>
        <dbReference type="Proteomes" id="UP000321832"/>
    </source>
</evidence>
<feature type="domain" description="Glycosyltransferase 2-like" evidence="1">
    <location>
        <begin position="58"/>
        <end position="162"/>
    </location>
</feature>
<name>A0A5C6TYK5_9BURK</name>
<dbReference type="Pfam" id="PF00535">
    <property type="entry name" value="Glycos_transf_2"/>
    <property type="match status" value="1"/>
</dbReference>
<accession>A0A5C6TYK5</accession>
<dbReference type="AlphaFoldDB" id="A0A5C6TYK5"/>
<dbReference type="InterPro" id="IPR029044">
    <property type="entry name" value="Nucleotide-diphossugar_trans"/>
</dbReference>
<dbReference type="InterPro" id="IPR050256">
    <property type="entry name" value="Glycosyltransferase_2"/>
</dbReference>
<keyword evidence="3" id="KW-1185">Reference proteome</keyword>
<dbReference type="Gene3D" id="3.90.550.10">
    <property type="entry name" value="Spore Coat Polysaccharide Biosynthesis Protein SpsA, Chain A"/>
    <property type="match status" value="1"/>
</dbReference>
<dbReference type="InterPro" id="IPR001173">
    <property type="entry name" value="Glyco_trans_2-like"/>
</dbReference>